<dbReference type="SUPFAM" id="SSF46689">
    <property type="entry name" value="Homeodomain-like"/>
    <property type="match status" value="1"/>
</dbReference>
<dbReference type="InterPro" id="IPR050109">
    <property type="entry name" value="HTH-type_TetR-like_transc_reg"/>
</dbReference>
<dbReference type="RefSeq" id="WP_188025341.1">
    <property type="nucleotide sequence ID" value="NZ_JACHGR010000001.1"/>
</dbReference>
<dbReference type="InterPro" id="IPR001647">
    <property type="entry name" value="HTH_TetR"/>
</dbReference>
<dbReference type="AlphaFoldDB" id="A0A841G6L9"/>
<evidence type="ECO:0000259" key="3">
    <source>
        <dbReference type="PROSITE" id="PS50977"/>
    </source>
</evidence>
<dbReference type="PRINTS" id="PR00455">
    <property type="entry name" value="HTHTETR"/>
</dbReference>
<dbReference type="EMBL" id="JACHGR010000001">
    <property type="protein sequence ID" value="MBB6054548.1"/>
    <property type="molecule type" value="Genomic_DNA"/>
</dbReference>
<dbReference type="SUPFAM" id="SSF48498">
    <property type="entry name" value="Tetracyclin repressor-like, C-terminal domain"/>
    <property type="match status" value="1"/>
</dbReference>
<protein>
    <submittedName>
        <fullName evidence="4">AcrR family transcriptional regulator</fullName>
    </submittedName>
</protein>
<dbReference type="Gene3D" id="1.10.10.60">
    <property type="entry name" value="Homeodomain-like"/>
    <property type="match status" value="1"/>
</dbReference>
<dbReference type="GO" id="GO:0000976">
    <property type="term" value="F:transcription cis-regulatory region binding"/>
    <property type="evidence" value="ECO:0007669"/>
    <property type="project" value="TreeGrafter"/>
</dbReference>
<dbReference type="Proteomes" id="UP000585721">
    <property type="component" value="Unassembled WGS sequence"/>
</dbReference>
<evidence type="ECO:0000256" key="2">
    <source>
        <dbReference type="PROSITE-ProRule" id="PRU00335"/>
    </source>
</evidence>
<sequence length="220" mass="25031">MTEYSSLNESAASAHGEETRLKLIHAATPEFIEQGFRAARVQQIAARAGVRLSAINYYFGSKEGLYLAVLRYHGELAITQQPLLTDNALPLPDQFRFLIHSVLLRMLDEQQGCRIAQLVLREMANPTAALDDIYQRFQQPQLQQMFSLLQQILPDATRETLLRCVLSLMSQCIMYVLARPLIIRTSPHLLTDPGWLDEIENHIVRFSWAGLMALREESHA</sequence>
<dbReference type="InterPro" id="IPR015292">
    <property type="entry name" value="Tscrpt_reg_YbiH_C"/>
</dbReference>
<dbReference type="Pfam" id="PF00440">
    <property type="entry name" value="TetR_N"/>
    <property type="match status" value="1"/>
</dbReference>
<dbReference type="PANTHER" id="PTHR30055">
    <property type="entry name" value="HTH-TYPE TRANSCRIPTIONAL REGULATOR RUTR"/>
    <property type="match status" value="1"/>
</dbReference>
<keyword evidence="1 2" id="KW-0238">DNA-binding</keyword>
<feature type="domain" description="HTH tetR-type" evidence="3">
    <location>
        <begin position="17"/>
        <end position="77"/>
    </location>
</feature>
<dbReference type="InterPro" id="IPR009057">
    <property type="entry name" value="Homeodomain-like_sf"/>
</dbReference>
<name>A0A841G6L9_9GAMM</name>
<dbReference type="Pfam" id="PF09209">
    <property type="entry name" value="CecR_C"/>
    <property type="match status" value="1"/>
</dbReference>
<organism evidence="4 5">
    <name type="scientific">Tolumonas osonensis</name>
    <dbReference type="NCBI Taxonomy" id="675874"/>
    <lineage>
        <taxon>Bacteria</taxon>
        <taxon>Pseudomonadati</taxon>
        <taxon>Pseudomonadota</taxon>
        <taxon>Gammaproteobacteria</taxon>
        <taxon>Aeromonadales</taxon>
        <taxon>Aeromonadaceae</taxon>
        <taxon>Tolumonas</taxon>
    </lineage>
</organism>
<reference evidence="4 5" key="1">
    <citation type="submission" date="2020-08" db="EMBL/GenBank/DDBJ databases">
        <title>Genomic Encyclopedia of Type Strains, Phase IV (KMG-IV): sequencing the most valuable type-strain genomes for metagenomic binning, comparative biology and taxonomic classification.</title>
        <authorList>
            <person name="Goeker M."/>
        </authorList>
    </citation>
    <scope>NUCLEOTIDE SEQUENCE [LARGE SCALE GENOMIC DNA]</scope>
    <source>
        <strain evidence="4 5">DSM 22975</strain>
    </source>
</reference>
<keyword evidence="5" id="KW-1185">Reference proteome</keyword>
<evidence type="ECO:0000256" key="1">
    <source>
        <dbReference type="ARBA" id="ARBA00023125"/>
    </source>
</evidence>
<evidence type="ECO:0000313" key="4">
    <source>
        <dbReference type="EMBL" id="MBB6054548.1"/>
    </source>
</evidence>
<dbReference type="Gene3D" id="1.10.357.10">
    <property type="entry name" value="Tetracycline Repressor, domain 2"/>
    <property type="match status" value="1"/>
</dbReference>
<evidence type="ECO:0000313" key="5">
    <source>
        <dbReference type="Proteomes" id="UP000585721"/>
    </source>
</evidence>
<accession>A0A841G6L9</accession>
<dbReference type="PANTHER" id="PTHR30055:SF226">
    <property type="entry name" value="HTH-TYPE TRANSCRIPTIONAL REGULATOR PKSA"/>
    <property type="match status" value="1"/>
</dbReference>
<dbReference type="PROSITE" id="PS50977">
    <property type="entry name" value="HTH_TETR_2"/>
    <property type="match status" value="1"/>
</dbReference>
<proteinExistence type="predicted"/>
<feature type="DNA-binding region" description="H-T-H motif" evidence="2">
    <location>
        <begin position="40"/>
        <end position="59"/>
    </location>
</feature>
<gene>
    <name evidence="4" type="ORF">HNR75_000413</name>
</gene>
<comment type="caution">
    <text evidence="4">The sequence shown here is derived from an EMBL/GenBank/DDBJ whole genome shotgun (WGS) entry which is preliminary data.</text>
</comment>
<dbReference type="InterPro" id="IPR036271">
    <property type="entry name" value="Tet_transcr_reg_TetR-rel_C_sf"/>
</dbReference>
<dbReference type="GO" id="GO:0003700">
    <property type="term" value="F:DNA-binding transcription factor activity"/>
    <property type="evidence" value="ECO:0007669"/>
    <property type="project" value="TreeGrafter"/>
</dbReference>